<evidence type="ECO:0000313" key="2">
    <source>
        <dbReference type="Proteomes" id="UP001432060"/>
    </source>
</evidence>
<evidence type="ECO:0000313" key="1">
    <source>
        <dbReference type="EMBL" id="WUT80811.1"/>
    </source>
</evidence>
<dbReference type="Gene3D" id="3.40.1050.10">
    <property type="entry name" value="Carbonic anhydrase"/>
    <property type="match status" value="1"/>
</dbReference>
<dbReference type="Proteomes" id="UP001432060">
    <property type="component" value="Chromosome"/>
</dbReference>
<name>A0ABZ1XD55_9ACTN</name>
<sequence length="53" mass="5662">MKSLIDHARSFATAHVADPEHTARFQALEAGQSPQALFITCSDSQGHPAFGPL</sequence>
<proteinExistence type="predicted"/>
<keyword evidence="2" id="KW-1185">Reference proteome</keyword>
<dbReference type="RefSeq" id="WP_329394696.1">
    <property type="nucleotide sequence ID" value="NZ_CP109019.1"/>
</dbReference>
<dbReference type="EMBL" id="CP109019">
    <property type="protein sequence ID" value="WUT80811.1"/>
    <property type="molecule type" value="Genomic_DNA"/>
</dbReference>
<organism evidence="1 2">
    <name type="scientific">Streptomyces melanogenes</name>
    <dbReference type="NCBI Taxonomy" id="67326"/>
    <lineage>
        <taxon>Bacteria</taxon>
        <taxon>Bacillati</taxon>
        <taxon>Actinomycetota</taxon>
        <taxon>Actinomycetes</taxon>
        <taxon>Kitasatosporales</taxon>
        <taxon>Streptomycetaceae</taxon>
        <taxon>Streptomyces</taxon>
    </lineage>
</organism>
<protein>
    <recommendedName>
        <fullName evidence="3">Carbonic anhydrase</fullName>
    </recommendedName>
</protein>
<evidence type="ECO:0008006" key="3">
    <source>
        <dbReference type="Google" id="ProtNLM"/>
    </source>
</evidence>
<reference evidence="1" key="1">
    <citation type="submission" date="2022-10" db="EMBL/GenBank/DDBJ databases">
        <title>The complete genomes of actinobacterial strains from the NBC collection.</title>
        <authorList>
            <person name="Joergensen T.S."/>
            <person name="Alvarez Arevalo M."/>
            <person name="Sterndorff E.B."/>
            <person name="Faurdal D."/>
            <person name="Vuksanovic O."/>
            <person name="Mourched A.-S."/>
            <person name="Charusanti P."/>
            <person name="Shaw S."/>
            <person name="Blin K."/>
            <person name="Weber T."/>
        </authorList>
    </citation>
    <scope>NUCLEOTIDE SEQUENCE</scope>
    <source>
        <strain evidence="1">NBC_00668</strain>
    </source>
</reference>
<dbReference type="InterPro" id="IPR036874">
    <property type="entry name" value="Carbonic_anhydrase_sf"/>
</dbReference>
<dbReference type="SUPFAM" id="SSF53056">
    <property type="entry name" value="beta-carbonic anhydrase, cab"/>
    <property type="match status" value="1"/>
</dbReference>
<accession>A0ABZ1XD55</accession>
<gene>
    <name evidence="1" type="ORF">OG515_00740</name>
</gene>